<dbReference type="GO" id="GO:0031412">
    <property type="term" value="P:gas vesicle organization"/>
    <property type="evidence" value="ECO:0007669"/>
    <property type="project" value="InterPro"/>
</dbReference>
<reference evidence="4" key="1">
    <citation type="submission" date="2021-06" db="EMBL/GenBank/DDBJ databases">
        <title>New haloarchaea isolates fom saline soil.</title>
        <authorList>
            <person name="Duran-Viseras A."/>
            <person name="Sanchez-Porro C.S."/>
            <person name="Ventosa A."/>
        </authorList>
    </citation>
    <scope>NUCLEOTIDE SEQUENCE</scope>
    <source>
        <strain evidence="4">JCM 18369</strain>
    </source>
</reference>
<gene>
    <name evidence="4" type="ORF">KTS37_09085</name>
</gene>
<comment type="subcellular location">
    <subcellularLocation>
        <location evidence="2">Gas vesicle</location>
    </subcellularLocation>
</comment>
<keyword evidence="1" id="KW-0304">Gas vesicle</keyword>
<comment type="similarity">
    <text evidence="3">Belongs to the gas vesicle GvpF/GvpL family.</text>
</comment>
<organism evidence="4 5">
    <name type="scientific">Haloarcula salina</name>
    <dbReference type="NCBI Taxonomy" id="1429914"/>
    <lineage>
        <taxon>Archaea</taxon>
        <taxon>Methanobacteriati</taxon>
        <taxon>Methanobacteriota</taxon>
        <taxon>Stenosarchaea group</taxon>
        <taxon>Halobacteria</taxon>
        <taxon>Halobacteriales</taxon>
        <taxon>Haloarculaceae</taxon>
        <taxon>Haloarcula</taxon>
    </lineage>
</organism>
<comment type="caution">
    <text evidence="4">The sequence shown here is derived from an EMBL/GenBank/DDBJ whole genome shotgun (WGS) entry which is preliminary data.</text>
</comment>
<evidence type="ECO:0000256" key="1">
    <source>
        <dbReference type="ARBA" id="ARBA00022987"/>
    </source>
</evidence>
<dbReference type="PANTHER" id="PTHR36852:SF1">
    <property type="entry name" value="PROTEIN GVPL 2"/>
    <property type="match status" value="1"/>
</dbReference>
<dbReference type="GO" id="GO:0031411">
    <property type="term" value="C:gas vesicle"/>
    <property type="evidence" value="ECO:0007669"/>
    <property type="project" value="UniProtKB-SubCell"/>
</dbReference>
<dbReference type="Proteomes" id="UP001166304">
    <property type="component" value="Unassembled WGS sequence"/>
</dbReference>
<evidence type="ECO:0000313" key="5">
    <source>
        <dbReference type="Proteomes" id="UP001166304"/>
    </source>
</evidence>
<keyword evidence="5" id="KW-1185">Reference proteome</keyword>
<evidence type="ECO:0000256" key="2">
    <source>
        <dbReference type="ARBA" id="ARBA00035108"/>
    </source>
</evidence>
<dbReference type="Pfam" id="PF06386">
    <property type="entry name" value="GvpL_GvpF"/>
    <property type="match status" value="2"/>
</dbReference>
<sequence length="215" mass="23685">MSAEQTVADEKLYVYGIVEDEAIDVSTTGVEAASDVYTISHRKHAAVVSGIDTLDPDESDENARAHDDVLREVMTAGDGRPVVPMRFGMVFDSERALKNVLRNSRVELTGSLRQAAGREEVGIKVLVPEGGLTDPDDTRAAIEAELDDHAEDVEDGDLFSDRLLMNRAYLVARDDRERFDRAVDAVREGHPELTVQYSGPWAPYSFVDFTIATEA</sequence>
<dbReference type="InterPro" id="IPR009430">
    <property type="entry name" value="GvpL/GvpF"/>
</dbReference>
<dbReference type="PANTHER" id="PTHR36852">
    <property type="entry name" value="PROTEIN GVPL 2"/>
    <property type="match status" value="1"/>
</dbReference>
<evidence type="ECO:0000313" key="4">
    <source>
        <dbReference type="EMBL" id="MBV0901941.1"/>
    </source>
</evidence>
<dbReference type="RefSeq" id="WP_162413126.1">
    <property type="nucleotide sequence ID" value="NZ_JAHQXE010000002.1"/>
</dbReference>
<protein>
    <submittedName>
        <fullName evidence="4">GvpL/GvpF family gas vesicle protein</fullName>
    </submittedName>
</protein>
<evidence type="ECO:0000256" key="3">
    <source>
        <dbReference type="ARBA" id="ARBA00035643"/>
    </source>
</evidence>
<accession>A0AA41G0D4</accession>
<proteinExistence type="inferred from homology"/>
<dbReference type="EMBL" id="JAHQXE010000002">
    <property type="protein sequence ID" value="MBV0901941.1"/>
    <property type="molecule type" value="Genomic_DNA"/>
</dbReference>
<dbReference type="AlphaFoldDB" id="A0AA41G0D4"/>
<name>A0AA41G0D4_9EURY</name>